<organism evidence="1">
    <name type="scientific">Fagus sylvatica</name>
    <name type="common">Beechnut</name>
    <dbReference type="NCBI Taxonomy" id="28930"/>
    <lineage>
        <taxon>Eukaryota</taxon>
        <taxon>Viridiplantae</taxon>
        <taxon>Streptophyta</taxon>
        <taxon>Embryophyta</taxon>
        <taxon>Tracheophyta</taxon>
        <taxon>Spermatophyta</taxon>
        <taxon>Magnoliopsida</taxon>
        <taxon>eudicotyledons</taxon>
        <taxon>Gunneridae</taxon>
        <taxon>Pentapetalae</taxon>
        <taxon>rosids</taxon>
        <taxon>fabids</taxon>
        <taxon>Fagales</taxon>
        <taxon>Fagaceae</taxon>
        <taxon>Fagus</taxon>
    </lineage>
</organism>
<protein>
    <submittedName>
        <fullName evidence="1">Uncharacterized protein</fullName>
    </submittedName>
</protein>
<name>A0A2N9GHG0_FAGSY</name>
<accession>A0A2N9GHG0</accession>
<dbReference type="EMBL" id="OIVN01002243">
    <property type="protein sequence ID" value="SPD01937.1"/>
    <property type="molecule type" value="Genomic_DNA"/>
</dbReference>
<gene>
    <name evidence="1" type="ORF">FSB_LOCUS29819</name>
</gene>
<sequence length="291" mass="33355">MVFPSFSARIPVNSDKLLTNRKNLVVDEVSLFKKVQAFRKLMVRTGKTSCAKVVRRRAVVGNFPAFWLIFVIFPASVNPAPDVGFGKTWYFQKDCDVYFPMAQILYQSKFRLRNSRLQNKGNRRDFLVGSLFFGVDSGQLGDAFDELKEPASRASWLRDVRGNIALGNVRGITTIGNMRDITVLGNIRGITVWESEEYHCFRKVMTVTTLENVGCHYFGRREGCHNLRKHEGYHCIGRREGYHVFGKVRGITSLGDVGVSRLWESVWYHCLRRHEGYHSLGKVRGIIVLRK</sequence>
<evidence type="ECO:0000313" key="1">
    <source>
        <dbReference type="EMBL" id="SPD01937.1"/>
    </source>
</evidence>
<proteinExistence type="predicted"/>
<dbReference type="AlphaFoldDB" id="A0A2N9GHG0"/>
<reference evidence="1" key="1">
    <citation type="submission" date="2018-02" db="EMBL/GenBank/DDBJ databases">
        <authorList>
            <person name="Cohen D.B."/>
            <person name="Kent A.D."/>
        </authorList>
    </citation>
    <scope>NUCLEOTIDE SEQUENCE</scope>
</reference>